<reference evidence="3 4" key="1">
    <citation type="submission" date="2017-06" db="EMBL/GenBank/DDBJ databases">
        <title>Ant-infecting Ophiocordyceps genomes reveal a high diversity of potential behavioral manipulation genes and a possible major role for enterotoxins.</title>
        <authorList>
            <person name="De Bekker C."/>
            <person name="Evans H.C."/>
            <person name="Brachmann A."/>
            <person name="Hughes D.P."/>
        </authorList>
    </citation>
    <scope>NUCLEOTIDE SEQUENCE [LARGE SCALE GENOMIC DNA]</scope>
    <source>
        <strain evidence="3 4">Map16</strain>
    </source>
</reference>
<comment type="caution">
    <text evidence="3">The sequence shown here is derived from an EMBL/GenBank/DDBJ whole genome shotgun (WGS) entry which is preliminary data.</text>
</comment>
<keyword evidence="4" id="KW-1185">Reference proteome</keyword>
<feature type="region of interest" description="Disordered" evidence="1">
    <location>
        <begin position="231"/>
        <end position="414"/>
    </location>
</feature>
<organism evidence="3 4">
    <name type="scientific">Ophiocordyceps camponoti-rufipedis</name>
    <dbReference type="NCBI Taxonomy" id="2004952"/>
    <lineage>
        <taxon>Eukaryota</taxon>
        <taxon>Fungi</taxon>
        <taxon>Dikarya</taxon>
        <taxon>Ascomycota</taxon>
        <taxon>Pezizomycotina</taxon>
        <taxon>Sordariomycetes</taxon>
        <taxon>Hypocreomycetidae</taxon>
        <taxon>Hypocreales</taxon>
        <taxon>Ophiocordycipitaceae</taxon>
        <taxon>Ophiocordyceps</taxon>
    </lineage>
</organism>
<evidence type="ECO:0000256" key="1">
    <source>
        <dbReference type="SAM" id="MobiDB-lite"/>
    </source>
</evidence>
<evidence type="ECO:0000256" key="2">
    <source>
        <dbReference type="SAM" id="SignalP"/>
    </source>
</evidence>
<name>A0A2C5YXP7_9HYPO</name>
<evidence type="ECO:0000313" key="4">
    <source>
        <dbReference type="Proteomes" id="UP000226431"/>
    </source>
</evidence>
<sequence>MKPTIAYALAAVMTVSAAPFPQTSGLDGHTNALEARYNDPLKEIPLEFVCRNPYFKNEPMCEDFKPKAKKTKGTLIKRDDSVEAWRNPSVDLYRGIICRDPKNKKSPLCANRKTKPKPNKGKWSILKRNDTVKAREEPKANIENLDRMIWRTEPFDADGNSKHKRDMASAERAPSNKAKMCIADRGYQNKNRAFCIKAICDLPTFPGKTKLCRAMKKGGKKSVDFRLAVRQDEASEAGMDTVGAEGPEGEDAMEKRDEEPSDTESSFGQGQGSGQGQGQGQGRGQGNIVKRDEAGRKLGSVGSNVGGSVKRSEEPENQAEEMEKRDEEPSDTESSFGQGQGSGQGQGQGQGRGQGNIVKRDEAGRKLGSVGANVGGSVKRSTEPEDEDEAEEMKKRDEAGRKLGSVGSNVGGSI</sequence>
<feature type="compositionally biased region" description="Basic and acidic residues" evidence="1">
    <location>
        <begin position="392"/>
        <end position="401"/>
    </location>
</feature>
<feature type="compositionally biased region" description="Gly residues" evidence="1">
    <location>
        <begin position="338"/>
        <end position="354"/>
    </location>
</feature>
<feature type="chain" id="PRO_5013129777" evidence="2">
    <location>
        <begin position="18"/>
        <end position="414"/>
    </location>
</feature>
<dbReference type="OrthoDB" id="10456691at2759"/>
<proteinExistence type="predicted"/>
<feature type="compositionally biased region" description="Low complexity" evidence="1">
    <location>
        <begin position="299"/>
        <end position="309"/>
    </location>
</feature>
<feature type="region of interest" description="Disordered" evidence="1">
    <location>
        <begin position="155"/>
        <end position="176"/>
    </location>
</feature>
<gene>
    <name evidence="3" type="ORF">CDD80_4641</name>
</gene>
<accession>A0A2C5YXP7</accession>
<feature type="compositionally biased region" description="Gly residues" evidence="1">
    <location>
        <begin position="269"/>
        <end position="285"/>
    </location>
</feature>
<dbReference type="AlphaFoldDB" id="A0A2C5YXP7"/>
<feature type="signal peptide" evidence="2">
    <location>
        <begin position="1"/>
        <end position="17"/>
    </location>
</feature>
<dbReference type="Proteomes" id="UP000226431">
    <property type="component" value="Unassembled WGS sequence"/>
</dbReference>
<keyword evidence="2" id="KW-0732">Signal</keyword>
<dbReference type="EMBL" id="NJES01000432">
    <property type="protein sequence ID" value="PHH72290.1"/>
    <property type="molecule type" value="Genomic_DNA"/>
</dbReference>
<protein>
    <submittedName>
        <fullName evidence="3">Uncharacterized protein</fullName>
    </submittedName>
</protein>
<evidence type="ECO:0000313" key="3">
    <source>
        <dbReference type="EMBL" id="PHH72290.1"/>
    </source>
</evidence>